<evidence type="ECO:0000313" key="1">
    <source>
        <dbReference type="EMBL" id="KAG0585728.1"/>
    </source>
</evidence>
<keyword evidence="2" id="KW-1185">Reference proteome</keyword>
<dbReference type="EMBL" id="CM026422">
    <property type="protein sequence ID" value="KAG0585728.1"/>
    <property type="molecule type" value="Genomic_DNA"/>
</dbReference>
<protein>
    <submittedName>
        <fullName evidence="1">Uncharacterized protein</fullName>
    </submittedName>
</protein>
<organism evidence="1 2">
    <name type="scientific">Ceratodon purpureus</name>
    <name type="common">Fire moss</name>
    <name type="synonym">Dicranum purpureum</name>
    <dbReference type="NCBI Taxonomy" id="3225"/>
    <lineage>
        <taxon>Eukaryota</taxon>
        <taxon>Viridiplantae</taxon>
        <taxon>Streptophyta</taxon>
        <taxon>Embryophyta</taxon>
        <taxon>Bryophyta</taxon>
        <taxon>Bryophytina</taxon>
        <taxon>Bryopsida</taxon>
        <taxon>Dicranidae</taxon>
        <taxon>Pseudoditrichales</taxon>
        <taxon>Ditrichaceae</taxon>
        <taxon>Ceratodon</taxon>
    </lineage>
</organism>
<name>A0A8T0IST3_CERPU</name>
<accession>A0A8T0IST3</accession>
<reference evidence="1" key="1">
    <citation type="submission" date="2020-06" db="EMBL/GenBank/DDBJ databases">
        <title>WGS assembly of Ceratodon purpureus strain R40.</title>
        <authorList>
            <person name="Carey S.B."/>
            <person name="Jenkins J."/>
            <person name="Shu S."/>
            <person name="Lovell J.T."/>
            <person name="Sreedasyam A."/>
            <person name="Maumus F."/>
            <person name="Tiley G.P."/>
            <person name="Fernandez-Pozo N."/>
            <person name="Barry K."/>
            <person name="Chen C."/>
            <person name="Wang M."/>
            <person name="Lipzen A."/>
            <person name="Daum C."/>
            <person name="Saski C.A."/>
            <person name="Payton A.C."/>
            <person name="Mcbreen J.C."/>
            <person name="Conrad R.E."/>
            <person name="Kollar L.M."/>
            <person name="Olsson S."/>
            <person name="Huttunen S."/>
            <person name="Landis J.B."/>
            <person name="Wickett N.J."/>
            <person name="Johnson M.G."/>
            <person name="Rensing S.A."/>
            <person name="Grimwood J."/>
            <person name="Schmutz J."/>
            <person name="Mcdaniel S.F."/>
        </authorList>
    </citation>
    <scope>NUCLEOTIDE SEQUENCE</scope>
    <source>
        <strain evidence="1">R40</strain>
    </source>
</reference>
<dbReference type="AlphaFoldDB" id="A0A8T0IST3"/>
<dbReference type="Proteomes" id="UP000822688">
    <property type="component" value="Chromosome 2"/>
</dbReference>
<proteinExistence type="predicted"/>
<sequence length="124" mass="14140">MQFSRARRACRLEHPRFGYNLGEVSHSWRRISESVTNMGPETTNSSRELDFLLRWLPSLHMSQCRILFSQSLGGHASTVLAAIPTRRTGRSEADSAHFFFLLAPVITAFCHFKYQGQVQASREP</sequence>
<evidence type="ECO:0000313" key="2">
    <source>
        <dbReference type="Proteomes" id="UP000822688"/>
    </source>
</evidence>
<gene>
    <name evidence="1" type="ORF">KC19_2G033500</name>
</gene>
<comment type="caution">
    <text evidence="1">The sequence shown here is derived from an EMBL/GenBank/DDBJ whole genome shotgun (WGS) entry which is preliminary data.</text>
</comment>